<sequence length="239" mass="27928">MKMIEYIPKNEPPLVYYKYPIIGHTIDYFKDNSKFIKECHEKYGEIFSLYVFGQTITLVAGEHTPEIFRNHKDFSFSDATRELFPLHDFMRRPASFSINLGSLVQKNLSGDLKFYTDRVQRQLLKSIDEIIGDGKVLQPPLKSFQFIIAKPVAASVAEELSDDKELINSFAYSVNDIASYITIPPILNFIYPNLHRKFVTMFFRYSSNPYKYHRELIKRKITPVVEKRLSEMKKLDGAY</sequence>
<dbReference type="PANTHER" id="PTHR24304:SF2">
    <property type="entry name" value="24-HYDROXYCHOLESTEROL 7-ALPHA-HYDROXYLASE"/>
    <property type="match status" value="1"/>
</dbReference>
<dbReference type="EMBL" id="CAJVPP010000719">
    <property type="protein sequence ID" value="CAG8506745.1"/>
    <property type="molecule type" value="Genomic_DNA"/>
</dbReference>
<dbReference type="Proteomes" id="UP000789375">
    <property type="component" value="Unassembled WGS sequence"/>
</dbReference>
<evidence type="ECO:0000256" key="1">
    <source>
        <dbReference type="ARBA" id="ARBA00010617"/>
    </source>
</evidence>
<evidence type="ECO:0000313" key="6">
    <source>
        <dbReference type="Proteomes" id="UP000789375"/>
    </source>
</evidence>
<reference evidence="5" key="1">
    <citation type="submission" date="2021-06" db="EMBL/GenBank/DDBJ databases">
        <authorList>
            <person name="Kallberg Y."/>
            <person name="Tangrot J."/>
            <person name="Rosling A."/>
        </authorList>
    </citation>
    <scope>NUCLEOTIDE SEQUENCE</scope>
    <source>
        <strain evidence="5">87-6 pot B 2015</strain>
    </source>
</reference>
<evidence type="ECO:0000313" key="5">
    <source>
        <dbReference type="EMBL" id="CAG8506745.1"/>
    </source>
</evidence>
<evidence type="ECO:0000256" key="3">
    <source>
        <dbReference type="ARBA" id="ARBA00022723"/>
    </source>
</evidence>
<dbReference type="InterPro" id="IPR002403">
    <property type="entry name" value="Cyt_P450_E_grp-IV"/>
</dbReference>
<dbReference type="PRINTS" id="PR00465">
    <property type="entry name" value="EP450IV"/>
</dbReference>
<dbReference type="GO" id="GO:0016705">
    <property type="term" value="F:oxidoreductase activity, acting on paired donors, with incorporation or reduction of molecular oxygen"/>
    <property type="evidence" value="ECO:0007669"/>
    <property type="project" value="InterPro"/>
</dbReference>
<proteinExistence type="inferred from homology"/>
<dbReference type="InterPro" id="IPR036396">
    <property type="entry name" value="Cyt_P450_sf"/>
</dbReference>
<dbReference type="Gene3D" id="1.10.630.10">
    <property type="entry name" value="Cytochrome P450"/>
    <property type="match status" value="1"/>
</dbReference>
<evidence type="ECO:0000256" key="4">
    <source>
        <dbReference type="ARBA" id="ARBA00023004"/>
    </source>
</evidence>
<name>A0A9N9F3R9_FUNMO</name>
<keyword evidence="3" id="KW-0479">Metal-binding</keyword>
<dbReference type="SUPFAM" id="SSF48264">
    <property type="entry name" value="Cytochrome P450"/>
    <property type="match status" value="1"/>
</dbReference>
<evidence type="ECO:0000256" key="2">
    <source>
        <dbReference type="ARBA" id="ARBA00022617"/>
    </source>
</evidence>
<dbReference type="InterPro" id="IPR050529">
    <property type="entry name" value="CYP450_sterol_14alpha_dmase"/>
</dbReference>
<dbReference type="GO" id="GO:0004497">
    <property type="term" value="F:monooxygenase activity"/>
    <property type="evidence" value="ECO:0007669"/>
    <property type="project" value="InterPro"/>
</dbReference>
<comment type="caution">
    <text evidence="5">The sequence shown here is derived from an EMBL/GenBank/DDBJ whole genome shotgun (WGS) entry which is preliminary data.</text>
</comment>
<keyword evidence="2" id="KW-0349">Heme</keyword>
<feature type="non-terminal residue" evidence="5">
    <location>
        <position position="239"/>
    </location>
</feature>
<keyword evidence="4" id="KW-0408">Iron</keyword>
<keyword evidence="6" id="KW-1185">Reference proteome</keyword>
<dbReference type="GO" id="GO:0020037">
    <property type="term" value="F:heme binding"/>
    <property type="evidence" value="ECO:0007669"/>
    <property type="project" value="InterPro"/>
</dbReference>
<protein>
    <submittedName>
        <fullName evidence="5">2198_t:CDS:1</fullName>
    </submittedName>
</protein>
<gene>
    <name evidence="5" type="ORF">FMOSSE_LOCUS4322</name>
</gene>
<organism evidence="5 6">
    <name type="scientific">Funneliformis mosseae</name>
    <name type="common">Endomycorrhizal fungus</name>
    <name type="synonym">Glomus mosseae</name>
    <dbReference type="NCBI Taxonomy" id="27381"/>
    <lineage>
        <taxon>Eukaryota</taxon>
        <taxon>Fungi</taxon>
        <taxon>Fungi incertae sedis</taxon>
        <taxon>Mucoromycota</taxon>
        <taxon>Glomeromycotina</taxon>
        <taxon>Glomeromycetes</taxon>
        <taxon>Glomerales</taxon>
        <taxon>Glomeraceae</taxon>
        <taxon>Funneliformis</taxon>
    </lineage>
</organism>
<accession>A0A9N9F3R9</accession>
<dbReference type="GO" id="GO:0005506">
    <property type="term" value="F:iron ion binding"/>
    <property type="evidence" value="ECO:0007669"/>
    <property type="project" value="InterPro"/>
</dbReference>
<dbReference type="AlphaFoldDB" id="A0A9N9F3R9"/>
<comment type="similarity">
    <text evidence="1">Belongs to the cytochrome P450 family.</text>
</comment>
<dbReference type="PANTHER" id="PTHR24304">
    <property type="entry name" value="CYTOCHROME P450 FAMILY 7"/>
    <property type="match status" value="1"/>
</dbReference>